<evidence type="ECO:0000313" key="4">
    <source>
        <dbReference type="EMBL" id="KRL27341.1"/>
    </source>
</evidence>
<dbReference type="Gene3D" id="1.10.10.630">
    <property type="entry name" value="DnaD domain-like"/>
    <property type="match status" value="1"/>
</dbReference>
<dbReference type="InterPro" id="IPR034829">
    <property type="entry name" value="DnaD-like_sf"/>
</dbReference>
<gene>
    <name evidence="4" type="ORF">FD27_GL001096</name>
</gene>
<keyword evidence="5" id="KW-1185">Reference proteome</keyword>
<feature type="domain" description="DnaB/C C-terminal" evidence="3">
    <location>
        <begin position="161"/>
        <end position="211"/>
    </location>
</feature>
<evidence type="ECO:0000256" key="2">
    <source>
        <dbReference type="SAM" id="MobiDB-lite"/>
    </source>
</evidence>
<name>A0A0R1P405_9LACO</name>
<dbReference type="PATRIC" id="fig|1423746.3.peg.1113"/>
<reference evidence="4 5" key="1">
    <citation type="journal article" date="2015" name="Genome Announc.">
        <title>Expanding the biotechnology potential of lactobacilli through comparative genomics of 213 strains and associated genera.</title>
        <authorList>
            <person name="Sun Z."/>
            <person name="Harris H.M."/>
            <person name="McCann A."/>
            <person name="Guo C."/>
            <person name="Argimon S."/>
            <person name="Zhang W."/>
            <person name="Yang X."/>
            <person name="Jeffery I.B."/>
            <person name="Cooney J.C."/>
            <person name="Kagawa T.F."/>
            <person name="Liu W."/>
            <person name="Song Y."/>
            <person name="Salvetti E."/>
            <person name="Wrobel A."/>
            <person name="Rasinkangas P."/>
            <person name="Parkhill J."/>
            <person name="Rea M.C."/>
            <person name="O'Sullivan O."/>
            <person name="Ritari J."/>
            <person name="Douillard F.P."/>
            <person name="Paul Ross R."/>
            <person name="Yang R."/>
            <person name="Briner A.E."/>
            <person name="Felis G.E."/>
            <person name="de Vos W.M."/>
            <person name="Barrangou R."/>
            <person name="Klaenhammer T.R."/>
            <person name="Caufield P.W."/>
            <person name="Cui Y."/>
            <person name="Zhang H."/>
            <person name="O'Toole P.W."/>
        </authorList>
    </citation>
    <scope>NUCLEOTIDE SEQUENCE [LARGE SCALE GENOMIC DNA]</scope>
    <source>
        <strain evidence="4 5">DSM 13145</strain>
    </source>
</reference>
<accession>A0A0R1P405</accession>
<dbReference type="InterPro" id="IPR036388">
    <property type="entry name" value="WH-like_DNA-bd_sf"/>
</dbReference>
<dbReference type="Pfam" id="PF13730">
    <property type="entry name" value="HTH_36"/>
    <property type="match status" value="1"/>
</dbReference>
<dbReference type="AlphaFoldDB" id="A0A0R1P405"/>
<dbReference type="EMBL" id="AZER01000016">
    <property type="protein sequence ID" value="KRL27341.1"/>
    <property type="molecule type" value="Genomic_DNA"/>
</dbReference>
<dbReference type="OrthoDB" id="1807191at2"/>
<evidence type="ECO:0000259" key="3">
    <source>
        <dbReference type="Pfam" id="PF07261"/>
    </source>
</evidence>
<dbReference type="RefSeq" id="WP_057751332.1">
    <property type="nucleotide sequence ID" value="NZ_AZER01000016.1"/>
</dbReference>
<comment type="similarity">
    <text evidence="1">Belongs to the DnaB/DnaD family.</text>
</comment>
<dbReference type="STRING" id="1423746.FD27_GL001096"/>
<dbReference type="InterPro" id="IPR006343">
    <property type="entry name" value="DnaB/C_C"/>
</dbReference>
<protein>
    <recommendedName>
        <fullName evidence="3">DnaB/C C-terminal domain-containing protein</fullName>
    </recommendedName>
</protein>
<dbReference type="Pfam" id="PF07261">
    <property type="entry name" value="DnaB_2"/>
    <property type="match status" value="1"/>
</dbReference>
<feature type="region of interest" description="Disordered" evidence="2">
    <location>
        <begin position="116"/>
        <end position="136"/>
    </location>
</feature>
<proteinExistence type="inferred from homology"/>
<comment type="caution">
    <text evidence="4">The sequence shown here is derived from an EMBL/GenBank/DDBJ whole genome shotgun (WGS) entry which is preliminary data.</text>
</comment>
<sequence length="272" mass="31191">MTSRKVAKNNRDFKGVWIPKKYWLDENLRPMEMLFIVEIDSLDNGEGCFASNKHFANFFGVTPGRASQIITSLKEKGYVVIHNKYSGKQIIRREIRVVNKLNTPIKKTKGGYLENCEESNTHKSNTSISNDDDHRTAQNPFDLARLAGINVQSGLNLPIFSNYINRLGSDLVCYAIKRTNDKADHPNWSYLQTVLKSLDDHHVKTVKEAEELSAKYRQRKGKSSSMQRERPHYHLPTNDAGLTQTEALQRILAKEAEEDRLKAEQQKKEDKS</sequence>
<evidence type="ECO:0000256" key="1">
    <source>
        <dbReference type="ARBA" id="ARBA00093462"/>
    </source>
</evidence>
<feature type="region of interest" description="Disordered" evidence="2">
    <location>
        <begin position="216"/>
        <end position="246"/>
    </location>
</feature>
<evidence type="ECO:0000313" key="5">
    <source>
        <dbReference type="Proteomes" id="UP000051445"/>
    </source>
</evidence>
<feature type="region of interest" description="Disordered" evidence="2">
    <location>
        <begin position="253"/>
        <end position="272"/>
    </location>
</feature>
<organism evidence="4 5">
    <name type="scientific">Limosilactobacillus frumenti DSM 13145</name>
    <dbReference type="NCBI Taxonomy" id="1423746"/>
    <lineage>
        <taxon>Bacteria</taxon>
        <taxon>Bacillati</taxon>
        <taxon>Bacillota</taxon>
        <taxon>Bacilli</taxon>
        <taxon>Lactobacillales</taxon>
        <taxon>Lactobacillaceae</taxon>
        <taxon>Limosilactobacillus</taxon>
    </lineage>
</organism>
<dbReference type="Gene3D" id="1.10.10.10">
    <property type="entry name" value="Winged helix-like DNA-binding domain superfamily/Winged helix DNA-binding domain"/>
    <property type="match status" value="1"/>
</dbReference>
<dbReference type="Proteomes" id="UP000051445">
    <property type="component" value="Unassembled WGS sequence"/>
</dbReference>